<dbReference type="Proteomes" id="UP000836841">
    <property type="component" value="Chromosome 5"/>
</dbReference>
<comment type="subcellular location">
    <subcellularLocation>
        <location evidence="2">Nucleus</location>
    </subcellularLocation>
</comment>
<keyword evidence="4" id="KW-0540">Nuclease</keyword>
<evidence type="ECO:0000256" key="8">
    <source>
        <dbReference type="SAM" id="Phobius"/>
    </source>
</evidence>
<proteinExistence type="inferred from homology"/>
<reference evidence="10 11" key="1">
    <citation type="submission" date="2022-03" db="EMBL/GenBank/DDBJ databases">
        <authorList>
            <person name="Nunn A."/>
            <person name="Chopra R."/>
            <person name="Nunn A."/>
            <person name="Contreras Garrido A."/>
        </authorList>
    </citation>
    <scope>NUCLEOTIDE SEQUENCE [LARGE SCALE GENOMIC DNA]</scope>
</reference>
<evidence type="ECO:0000256" key="2">
    <source>
        <dbReference type="ARBA" id="ARBA00004123"/>
    </source>
</evidence>
<keyword evidence="8" id="KW-1133">Transmembrane helix</keyword>
<evidence type="ECO:0000313" key="11">
    <source>
        <dbReference type="Proteomes" id="UP000836841"/>
    </source>
</evidence>
<protein>
    <recommendedName>
        <fullName evidence="9">DDE Tnp4 domain-containing protein</fullName>
    </recommendedName>
</protein>
<dbReference type="InterPro" id="IPR045249">
    <property type="entry name" value="HARBI1-like"/>
</dbReference>
<organism evidence="10 11">
    <name type="scientific">Thlaspi arvense</name>
    <name type="common">Field penny-cress</name>
    <dbReference type="NCBI Taxonomy" id="13288"/>
    <lineage>
        <taxon>Eukaryota</taxon>
        <taxon>Viridiplantae</taxon>
        <taxon>Streptophyta</taxon>
        <taxon>Embryophyta</taxon>
        <taxon>Tracheophyta</taxon>
        <taxon>Spermatophyta</taxon>
        <taxon>Magnoliopsida</taxon>
        <taxon>eudicotyledons</taxon>
        <taxon>Gunneridae</taxon>
        <taxon>Pentapetalae</taxon>
        <taxon>rosids</taxon>
        <taxon>malvids</taxon>
        <taxon>Brassicales</taxon>
        <taxon>Brassicaceae</taxon>
        <taxon>Thlaspideae</taxon>
        <taxon>Thlaspi</taxon>
    </lineage>
</organism>
<keyword evidence="5" id="KW-0479">Metal-binding</keyword>
<sequence>MGPIKAIKKKKRSAEKKVDRNVLLAAAAAASSAAAALHSDDSSQPFDWWDGFSRRISGIGFIVNLASLFVSWLLALASFKRISPNLVVGFGFTDVAYVILIPRFSIDYLELAFHCPYLGSTDPKTFESVFKVSRKTFDYICSLVKDDFTAKPANFSDSTGKPLSLNDRVAVALRRLGSGESLSVIGESFGMNQSTVSQITWRFVESMEERALHHLSWPSKFDEIKSKFEKISGLPNCCGAVDITHIVMNLPAVEPSNKVWLDGEKNFSMVLQAVVDPEMRFLDVIAGWPGSLSDDVVLKNSGFFKLVEKGKRLSGEKIQISERSELREYIVGDSGFPLLPWLLTPYQGKPLSLPQTEFNKRHSETRKAAQMALARLKDRWRIINGVMWMPDRNRLPRIIFVCCLLHNILIDMDDQTLDDPLLSHQHDVNYRQRSCKLVDEASSVLRDELSHQLWGESSSA</sequence>
<evidence type="ECO:0000256" key="1">
    <source>
        <dbReference type="ARBA" id="ARBA00001968"/>
    </source>
</evidence>
<keyword evidence="6" id="KW-0378">Hydrolase</keyword>
<name>A0AAU9SAC4_THLAR</name>
<keyword evidence="11" id="KW-1185">Reference proteome</keyword>
<dbReference type="InterPro" id="IPR027806">
    <property type="entry name" value="HARBI1_dom"/>
</dbReference>
<dbReference type="GO" id="GO:0016787">
    <property type="term" value="F:hydrolase activity"/>
    <property type="evidence" value="ECO:0007669"/>
    <property type="project" value="UniProtKB-KW"/>
</dbReference>
<dbReference type="Pfam" id="PF13359">
    <property type="entry name" value="DDE_Tnp_4"/>
    <property type="match status" value="1"/>
</dbReference>
<evidence type="ECO:0000256" key="4">
    <source>
        <dbReference type="ARBA" id="ARBA00022722"/>
    </source>
</evidence>
<evidence type="ECO:0000259" key="9">
    <source>
        <dbReference type="Pfam" id="PF13359"/>
    </source>
</evidence>
<evidence type="ECO:0000313" key="10">
    <source>
        <dbReference type="EMBL" id="CAH2064060.1"/>
    </source>
</evidence>
<keyword evidence="8" id="KW-0812">Transmembrane</keyword>
<evidence type="ECO:0000256" key="7">
    <source>
        <dbReference type="ARBA" id="ARBA00023242"/>
    </source>
</evidence>
<comment type="similarity">
    <text evidence="3">Belongs to the HARBI1 family.</text>
</comment>
<accession>A0AAU9SAC4</accession>
<dbReference type="PANTHER" id="PTHR22930">
    <property type="match status" value="1"/>
</dbReference>
<keyword evidence="7" id="KW-0539">Nucleus</keyword>
<dbReference type="EMBL" id="OU466861">
    <property type="protein sequence ID" value="CAH2064060.1"/>
    <property type="molecule type" value="Genomic_DNA"/>
</dbReference>
<comment type="cofactor">
    <cofactor evidence="1">
        <name>a divalent metal cation</name>
        <dbReference type="ChEBI" id="CHEBI:60240"/>
    </cofactor>
</comment>
<evidence type="ECO:0000256" key="5">
    <source>
        <dbReference type="ARBA" id="ARBA00022723"/>
    </source>
</evidence>
<gene>
    <name evidence="10" type="ORF">TAV2_LOCUS18092</name>
</gene>
<dbReference type="AlphaFoldDB" id="A0AAU9SAC4"/>
<evidence type="ECO:0000256" key="3">
    <source>
        <dbReference type="ARBA" id="ARBA00006958"/>
    </source>
</evidence>
<feature type="transmembrane region" description="Helical" evidence="8">
    <location>
        <begin position="59"/>
        <end position="79"/>
    </location>
</feature>
<dbReference type="GO" id="GO:0005634">
    <property type="term" value="C:nucleus"/>
    <property type="evidence" value="ECO:0007669"/>
    <property type="project" value="UniProtKB-SubCell"/>
</dbReference>
<dbReference type="GO" id="GO:0046872">
    <property type="term" value="F:metal ion binding"/>
    <property type="evidence" value="ECO:0007669"/>
    <property type="project" value="UniProtKB-KW"/>
</dbReference>
<dbReference type="PANTHER" id="PTHR22930:SF205">
    <property type="entry name" value="PROTEIN ALP1-LIKE"/>
    <property type="match status" value="1"/>
</dbReference>
<dbReference type="GO" id="GO:0004518">
    <property type="term" value="F:nuclease activity"/>
    <property type="evidence" value="ECO:0007669"/>
    <property type="project" value="UniProtKB-KW"/>
</dbReference>
<feature type="transmembrane region" description="Helical" evidence="8">
    <location>
        <begin position="86"/>
        <end position="106"/>
    </location>
</feature>
<evidence type="ECO:0000256" key="6">
    <source>
        <dbReference type="ARBA" id="ARBA00022801"/>
    </source>
</evidence>
<keyword evidence="8" id="KW-0472">Membrane</keyword>
<feature type="domain" description="DDE Tnp4" evidence="9">
    <location>
        <begin position="241"/>
        <end position="407"/>
    </location>
</feature>